<keyword evidence="4" id="KW-1185">Reference proteome</keyword>
<gene>
    <name evidence="3" type="ORF">F4560_006153</name>
</gene>
<dbReference type="RefSeq" id="WP_184925895.1">
    <property type="nucleotide sequence ID" value="NZ_JACHMO010000001.1"/>
</dbReference>
<accession>A0A7W9HQ79</accession>
<keyword evidence="1" id="KW-0175">Coiled coil</keyword>
<dbReference type="Proteomes" id="UP000552097">
    <property type="component" value="Unassembled WGS sequence"/>
</dbReference>
<dbReference type="AlphaFoldDB" id="A0A7W9HQ79"/>
<dbReference type="EMBL" id="JACHMO010000001">
    <property type="protein sequence ID" value="MBB5806385.1"/>
    <property type="molecule type" value="Genomic_DNA"/>
</dbReference>
<organism evidence="3 4">
    <name type="scientific">Saccharothrix ecbatanensis</name>
    <dbReference type="NCBI Taxonomy" id="1105145"/>
    <lineage>
        <taxon>Bacteria</taxon>
        <taxon>Bacillati</taxon>
        <taxon>Actinomycetota</taxon>
        <taxon>Actinomycetes</taxon>
        <taxon>Pseudonocardiales</taxon>
        <taxon>Pseudonocardiaceae</taxon>
        <taxon>Saccharothrix</taxon>
    </lineage>
</organism>
<evidence type="ECO:0000313" key="4">
    <source>
        <dbReference type="Proteomes" id="UP000552097"/>
    </source>
</evidence>
<feature type="compositionally biased region" description="Basic and acidic residues" evidence="2">
    <location>
        <begin position="183"/>
        <end position="192"/>
    </location>
</feature>
<reference evidence="3 4" key="1">
    <citation type="submission" date="2020-08" db="EMBL/GenBank/DDBJ databases">
        <title>Sequencing the genomes of 1000 actinobacteria strains.</title>
        <authorList>
            <person name="Klenk H.-P."/>
        </authorList>
    </citation>
    <scope>NUCLEOTIDE SEQUENCE [LARGE SCALE GENOMIC DNA]</scope>
    <source>
        <strain evidence="3 4">DSM 45486</strain>
    </source>
</reference>
<feature type="coiled-coil region" evidence="1">
    <location>
        <begin position="36"/>
        <end position="63"/>
    </location>
</feature>
<dbReference type="Gene3D" id="1.20.120.20">
    <property type="entry name" value="Apolipoprotein"/>
    <property type="match status" value="1"/>
</dbReference>
<proteinExistence type="predicted"/>
<feature type="region of interest" description="Disordered" evidence="2">
    <location>
        <begin position="183"/>
        <end position="233"/>
    </location>
</feature>
<feature type="compositionally biased region" description="Low complexity" evidence="2">
    <location>
        <begin position="200"/>
        <end position="218"/>
    </location>
</feature>
<evidence type="ECO:0000256" key="2">
    <source>
        <dbReference type="SAM" id="MobiDB-lite"/>
    </source>
</evidence>
<comment type="caution">
    <text evidence="3">The sequence shown here is derived from an EMBL/GenBank/DDBJ whole genome shotgun (WGS) entry which is preliminary data.</text>
</comment>
<name>A0A7W9HQ79_9PSEU</name>
<evidence type="ECO:0000313" key="3">
    <source>
        <dbReference type="EMBL" id="MBB5806385.1"/>
    </source>
</evidence>
<sequence length="233" mass="24848">MPNMPTTEELRKAGEQAVAAARTPLLAALGAGDLAAKAVIDALTKARERAEEARNAAESADLKKDLLDKLDPAELRKVVDAYTQSALNLYQYLAQHGEEALEKLKTQPQFQKALHQVEEAVENAQKRTEAAAADARVMADDVLGKVTRRTREVGEKVAGELDDASEKLAETVVEVGGDVAEEVRGTTRKAADRTAPAPRKPAVVTKPATTKTTAPKATGTRSTAAKKPTDTTK</sequence>
<protein>
    <submittedName>
        <fullName evidence="3">Heparin binding hemagglutinin HbhA</fullName>
    </submittedName>
</protein>
<evidence type="ECO:0000256" key="1">
    <source>
        <dbReference type="SAM" id="Coils"/>
    </source>
</evidence>